<evidence type="ECO:0000256" key="2">
    <source>
        <dbReference type="ARBA" id="ARBA00007447"/>
    </source>
</evidence>
<organism evidence="15 16">
    <name type="scientific">Rhizopus stolonifer</name>
    <name type="common">Rhizopus nigricans</name>
    <dbReference type="NCBI Taxonomy" id="4846"/>
    <lineage>
        <taxon>Eukaryota</taxon>
        <taxon>Fungi</taxon>
        <taxon>Fungi incertae sedis</taxon>
        <taxon>Mucoromycota</taxon>
        <taxon>Mucoromycotina</taxon>
        <taxon>Mucoromycetes</taxon>
        <taxon>Mucorales</taxon>
        <taxon>Mucorineae</taxon>
        <taxon>Rhizopodaceae</taxon>
        <taxon>Rhizopus</taxon>
    </lineage>
</organism>
<evidence type="ECO:0000256" key="11">
    <source>
        <dbReference type="PIRSR" id="PIRSR601461-2"/>
    </source>
</evidence>
<sequence>MYPNFLFLLSVTLCSAQQLMRLPIIEHKYTNVLQKRQNIPAIPLFNANAREYLIEIGIGTPPQKFNLTLDTGSPRFSESESKTLNETKSSFEVQYGRGSVKGVLAYDIITINGNLACPHQVLGLASSTNDLSNIRSSGILGLAFPSLMRDPTQDTFILNLLKNKVIQEPVFSIYLNRQADYGYTGEIVIGGYETSRFTGALKFLPLISYHPQTGEPQVGQSYSSQQGTFKYWTVPGQAVACYRNDNKVYETQFPDIQPVILDTGTTLSYMSEETVLAVLSLITDNYTALSLNGGSVVYQVNCNDFLTRDQWFDFQFSTTADTFSSNPVTIRVPLKEMALPQDTNDMSTAKTCLFGLAPISTGFLNSVGSGWILGQTVLRSAYVVHDMLGLQVGIGSAANGYYSPTFESKTNVSKPWFCMMLGLTLSIFFFFDTVMQIKTNLFILSTLLYLQADAAPQKPKLLRVPLRRATQTHTISKRDTFYTTSLYNDAGSQYLIDLDIGTPAQTFTVTLDTGSSDLWVPESSCPASECPNAVFNSSQSSTFKSLNKAFSLTYGIGSVNGTYVTDTVAISGATVQSQQFGLASATQNILTNANTITTSVAQTNTNNTLHLKSLATSTTPTGNGILGLGYPKLTAASSNGQGTYNPFVFNLVSQGVISDPVFSIYMNNLEKTGWVGEVIFGGVDTSKYSGNLTYLDVVSLTSTRSSKKRAITFDNSNYYWMVGAQGISVTNSSNTNDTSNSVDVSFNSNSAFILDTGTTLTYLPNSMAKTIIENVVGSSGYTTDTSSGAYIISCSASSSTKQVVLKMKASSSATEPVTLAVPISELIIPLDTDSVSTASYCVFGIAPTSGTVGSNLYLVGDSFLRSVYMVFDMVNDRIGIASATGVEGSVQGVSSTTTNSGSIMTQHSVIIGFIACLLATFLAF</sequence>
<evidence type="ECO:0000256" key="9">
    <source>
        <dbReference type="ARBA" id="ARBA00023157"/>
    </source>
</evidence>
<dbReference type="InterPro" id="IPR001461">
    <property type="entry name" value="Aspartic_peptidase_A1"/>
</dbReference>
<feature type="domain" description="Peptidase A1" evidence="14">
    <location>
        <begin position="52"/>
        <end position="395"/>
    </location>
</feature>
<dbReference type="CDD" id="cd05474">
    <property type="entry name" value="SAP_like"/>
    <property type="match status" value="1"/>
</dbReference>
<dbReference type="PRINTS" id="PR00792">
    <property type="entry name" value="PEPSIN"/>
</dbReference>
<dbReference type="PROSITE" id="PS51767">
    <property type="entry name" value="PEPTIDASE_A1"/>
    <property type="match status" value="2"/>
</dbReference>
<comment type="caution">
    <text evidence="15">The sequence shown here is derived from an EMBL/GenBank/DDBJ whole genome shotgun (WGS) entry which is preliminary data.</text>
</comment>
<dbReference type="InterPro" id="IPR021109">
    <property type="entry name" value="Peptidase_aspartic_dom_sf"/>
</dbReference>
<evidence type="ECO:0000256" key="8">
    <source>
        <dbReference type="ARBA" id="ARBA00023145"/>
    </source>
</evidence>
<reference evidence="15 16" key="1">
    <citation type="journal article" date="2018" name="G3 (Bethesda)">
        <title>Phylogenetic and Phylogenomic Definition of Rhizopus Species.</title>
        <authorList>
            <person name="Gryganskyi A.P."/>
            <person name="Golan J."/>
            <person name="Dolatabadi S."/>
            <person name="Mondo S."/>
            <person name="Robb S."/>
            <person name="Idnurm A."/>
            <person name="Muszewska A."/>
            <person name="Steczkiewicz K."/>
            <person name="Masonjones S."/>
            <person name="Liao H.L."/>
            <person name="Gajdeczka M.T."/>
            <person name="Anike F."/>
            <person name="Vuek A."/>
            <person name="Anishchenko I.M."/>
            <person name="Voigt K."/>
            <person name="de Hoog G.S."/>
            <person name="Smith M.E."/>
            <person name="Heitman J."/>
            <person name="Vilgalys R."/>
            <person name="Stajich J.E."/>
        </authorList>
    </citation>
    <scope>NUCLEOTIDE SEQUENCE [LARGE SCALE GENOMIC DNA]</scope>
    <source>
        <strain evidence="15 16">LSU 92-RS-03</strain>
    </source>
</reference>
<dbReference type="Pfam" id="PF00026">
    <property type="entry name" value="Asp"/>
    <property type="match status" value="2"/>
</dbReference>
<evidence type="ECO:0000256" key="12">
    <source>
        <dbReference type="RuleBase" id="RU000454"/>
    </source>
</evidence>
<keyword evidence="8" id="KW-0865">Zymogen</keyword>
<evidence type="ECO:0000256" key="13">
    <source>
        <dbReference type="SAM" id="SignalP"/>
    </source>
</evidence>
<dbReference type="CDD" id="cd05471">
    <property type="entry name" value="pepsin_like"/>
    <property type="match status" value="1"/>
</dbReference>
<dbReference type="InterPro" id="IPR034164">
    <property type="entry name" value="Pepsin-like_dom"/>
</dbReference>
<dbReference type="EC" id="3.4.23.21" evidence="3"/>
<feature type="domain" description="Peptidase A1" evidence="14">
    <location>
        <begin position="494"/>
        <end position="881"/>
    </location>
</feature>
<keyword evidence="5 13" id="KW-0732">Signal</keyword>
<evidence type="ECO:0000256" key="4">
    <source>
        <dbReference type="ARBA" id="ARBA00022670"/>
    </source>
</evidence>
<proteinExistence type="inferred from homology"/>
<evidence type="ECO:0000256" key="7">
    <source>
        <dbReference type="ARBA" id="ARBA00022801"/>
    </source>
</evidence>
<dbReference type="InterPro" id="IPR033121">
    <property type="entry name" value="PEPTIDASE_A1"/>
</dbReference>
<keyword evidence="7 12" id="KW-0378">Hydrolase</keyword>
<evidence type="ECO:0000256" key="3">
    <source>
        <dbReference type="ARBA" id="ARBA00013205"/>
    </source>
</evidence>
<dbReference type="OrthoDB" id="771136at2759"/>
<dbReference type="PANTHER" id="PTHR47966:SF65">
    <property type="entry name" value="ASPARTIC-TYPE ENDOPEPTIDASE"/>
    <property type="match status" value="1"/>
</dbReference>
<keyword evidence="6 12" id="KW-0064">Aspartyl protease</keyword>
<evidence type="ECO:0000256" key="10">
    <source>
        <dbReference type="PIRSR" id="PIRSR601461-1"/>
    </source>
</evidence>
<evidence type="ECO:0000256" key="5">
    <source>
        <dbReference type="ARBA" id="ARBA00022729"/>
    </source>
</evidence>
<dbReference type="EMBL" id="PJQM01001264">
    <property type="protein sequence ID" value="RCI02773.1"/>
    <property type="molecule type" value="Genomic_DNA"/>
</dbReference>
<gene>
    <name evidence="15" type="ORF">CU098_007641</name>
</gene>
<evidence type="ECO:0000313" key="15">
    <source>
        <dbReference type="EMBL" id="RCI02773.1"/>
    </source>
</evidence>
<dbReference type="GO" id="GO:0006508">
    <property type="term" value="P:proteolysis"/>
    <property type="evidence" value="ECO:0007669"/>
    <property type="project" value="UniProtKB-KW"/>
</dbReference>
<dbReference type="InterPro" id="IPR033876">
    <property type="entry name" value="SAP-like"/>
</dbReference>
<evidence type="ECO:0000256" key="6">
    <source>
        <dbReference type="ARBA" id="ARBA00022750"/>
    </source>
</evidence>
<dbReference type="Proteomes" id="UP000253551">
    <property type="component" value="Unassembled WGS sequence"/>
</dbReference>
<keyword evidence="4 12" id="KW-0645">Protease</keyword>
<dbReference type="PANTHER" id="PTHR47966">
    <property type="entry name" value="BETA-SITE APP-CLEAVING ENZYME, ISOFORM A-RELATED"/>
    <property type="match status" value="1"/>
</dbReference>
<feature type="disulfide bond" evidence="11">
    <location>
        <begin position="525"/>
        <end position="530"/>
    </location>
</feature>
<evidence type="ECO:0000313" key="16">
    <source>
        <dbReference type="Proteomes" id="UP000253551"/>
    </source>
</evidence>
<comment type="similarity">
    <text evidence="2 12">Belongs to the peptidase A1 family.</text>
</comment>
<comment type="catalytic activity">
    <reaction evidence="1">
        <text>Hydrolysis of proteins with broad specificity similar to that of pepsin A, preferring hydrophobic residues at P1 and P1'. Clots milk and activates trypsinogen. Does not cleave 4-Gln-|-His-5, but does cleave 10-His-|-Leu-11 and 12-Val-|-Glu-13 in B chain of insulin.</text>
        <dbReference type="EC" id="3.4.23.21"/>
    </reaction>
</comment>
<dbReference type="InterPro" id="IPR001969">
    <property type="entry name" value="Aspartic_peptidase_AS"/>
</dbReference>
<feature type="active site" evidence="10">
    <location>
        <position position="755"/>
    </location>
</feature>
<name>A0A367KKL5_RHIST</name>
<dbReference type="SUPFAM" id="SSF50630">
    <property type="entry name" value="Acid proteases"/>
    <property type="match status" value="2"/>
</dbReference>
<evidence type="ECO:0000256" key="1">
    <source>
        <dbReference type="ARBA" id="ARBA00001130"/>
    </source>
</evidence>
<accession>A0A367KKL5</accession>
<keyword evidence="16" id="KW-1185">Reference proteome</keyword>
<dbReference type="AlphaFoldDB" id="A0A367KKL5"/>
<dbReference type="Gene3D" id="2.40.70.10">
    <property type="entry name" value="Acid Proteases"/>
    <property type="match status" value="4"/>
</dbReference>
<dbReference type="PROSITE" id="PS00141">
    <property type="entry name" value="ASP_PROTEASE"/>
    <property type="match status" value="3"/>
</dbReference>
<feature type="active site" evidence="10">
    <location>
        <position position="512"/>
    </location>
</feature>
<dbReference type="STRING" id="4846.A0A367KKL5"/>
<keyword evidence="9 11" id="KW-1015">Disulfide bond</keyword>
<feature type="chain" id="PRO_5016603185" description="rhizopuspepsin" evidence="13">
    <location>
        <begin position="17"/>
        <end position="924"/>
    </location>
</feature>
<evidence type="ECO:0000259" key="14">
    <source>
        <dbReference type="PROSITE" id="PS51767"/>
    </source>
</evidence>
<dbReference type="FunFam" id="2.40.70.10:FF:000008">
    <property type="entry name" value="Cathepsin D"/>
    <property type="match status" value="1"/>
</dbReference>
<feature type="signal peptide" evidence="13">
    <location>
        <begin position="1"/>
        <end position="16"/>
    </location>
</feature>
<protein>
    <recommendedName>
        <fullName evidence="3">rhizopuspepsin</fullName>
        <ecNumber evidence="3">3.4.23.21</ecNumber>
    </recommendedName>
</protein>
<dbReference type="GO" id="GO:0004190">
    <property type="term" value="F:aspartic-type endopeptidase activity"/>
    <property type="evidence" value="ECO:0007669"/>
    <property type="project" value="UniProtKB-KW"/>
</dbReference>